<dbReference type="EMBL" id="JAENBP010000005">
    <property type="protein sequence ID" value="MBJ8349934.1"/>
    <property type="molecule type" value="Genomic_DNA"/>
</dbReference>
<dbReference type="Gene3D" id="3.30.1380.10">
    <property type="match status" value="1"/>
</dbReference>
<feature type="compositionally biased region" description="Basic and acidic residues" evidence="1">
    <location>
        <begin position="47"/>
        <end position="62"/>
    </location>
</feature>
<dbReference type="InterPro" id="IPR058193">
    <property type="entry name" value="VanY/YodJ_core_dom"/>
</dbReference>
<dbReference type="AlphaFoldDB" id="A0A934UDP2"/>
<keyword evidence="2" id="KW-1133">Transmembrane helix</keyword>
<evidence type="ECO:0000259" key="3">
    <source>
        <dbReference type="Pfam" id="PF02557"/>
    </source>
</evidence>
<evidence type="ECO:0000313" key="4">
    <source>
        <dbReference type="EMBL" id="MBJ8349934.1"/>
    </source>
</evidence>
<keyword evidence="2" id="KW-0472">Membrane</keyword>
<dbReference type="InterPro" id="IPR009045">
    <property type="entry name" value="Zn_M74/Hedgehog-like"/>
</dbReference>
<keyword evidence="5" id="KW-1185">Reference proteome</keyword>
<evidence type="ECO:0000256" key="2">
    <source>
        <dbReference type="SAM" id="Phobius"/>
    </source>
</evidence>
<name>A0A934UDP2_9STRE</name>
<evidence type="ECO:0000313" key="5">
    <source>
        <dbReference type="Proteomes" id="UP000644875"/>
    </source>
</evidence>
<keyword evidence="4" id="KW-0645">Protease</keyword>
<sequence length="264" mass="29717">MEKRRHRRAQKKSSLGLIIAIVVVIIVFIGLYFAFFWHQTQPADNTTPKDKVTQEETTKTETSETTNQDKATNLPNVSADDWELVLVNRDNITPELNPQLEEVAGILVDARIAENVRGFLAAAQAIDPSEHLISGYRSVAYQEQVFNGYVEQEMAERGISREEAENFAKEYSQPAGASEHQTGLAIDMSTVDLLNQSDPGVVAQVVALAPDYGFVLRFNEEKKPFTGIGYEDWHFRYVGVVSAKYMVENNLSLEEYVERLRGNN</sequence>
<proteinExistence type="predicted"/>
<keyword evidence="4" id="KW-0378">Hydrolase</keyword>
<dbReference type="SUPFAM" id="SSF55166">
    <property type="entry name" value="Hedgehog/DD-peptidase"/>
    <property type="match status" value="1"/>
</dbReference>
<gene>
    <name evidence="4" type="ORF">JHK64_04735</name>
</gene>
<reference evidence="4 5" key="1">
    <citation type="journal article" date="2021" name="Int. J. Syst. Evol. Microbiol.">
        <title>Streptococcus vicugnae sp. nov., isolated from faeces of alpacas (Vicugna pacos) and cattle (Bos taurus), Streptococcus zalophi sp. nov., and Streptococcus pacificus sp. nov., isolated from respiratory tract of California sea lions (Zalophus californianus).</title>
        <authorList>
            <person name="Volokhov D.V."/>
            <person name="Zagorodnyaya T.A."/>
            <person name="Shen Z."/>
            <person name="Blom J."/>
            <person name="Furtak V.A."/>
            <person name="Eisenberg T."/>
            <person name="Fan P."/>
            <person name="Jeong K.C."/>
            <person name="Gao Y."/>
            <person name="Zhang S."/>
            <person name="Amselle M."/>
        </authorList>
    </citation>
    <scope>NUCLEOTIDE SEQUENCE [LARGE SCALE GENOMIC DNA]</scope>
    <source>
        <strain evidence="5">CSL7508-lung</strain>
    </source>
</reference>
<dbReference type="GO" id="GO:0004180">
    <property type="term" value="F:carboxypeptidase activity"/>
    <property type="evidence" value="ECO:0007669"/>
    <property type="project" value="UniProtKB-KW"/>
</dbReference>
<keyword evidence="2" id="KW-0812">Transmembrane</keyword>
<dbReference type="PANTHER" id="PTHR34385">
    <property type="entry name" value="D-ALANYL-D-ALANINE CARBOXYPEPTIDASE"/>
    <property type="match status" value="1"/>
</dbReference>
<dbReference type="InterPro" id="IPR052179">
    <property type="entry name" value="DD-CPase-like"/>
</dbReference>
<accession>A0A934UDP2</accession>
<feature type="transmembrane region" description="Helical" evidence="2">
    <location>
        <begin position="15"/>
        <end position="37"/>
    </location>
</feature>
<dbReference type="PANTHER" id="PTHR34385:SF1">
    <property type="entry name" value="PEPTIDOGLYCAN L-ALANYL-D-GLUTAMATE ENDOPEPTIDASE CWLK"/>
    <property type="match status" value="1"/>
</dbReference>
<dbReference type="Proteomes" id="UP000644875">
    <property type="component" value="Unassembled WGS sequence"/>
</dbReference>
<dbReference type="CDD" id="cd14852">
    <property type="entry name" value="LD-carboxypeptidase"/>
    <property type="match status" value="1"/>
</dbReference>
<keyword evidence="4" id="KW-0121">Carboxypeptidase</keyword>
<protein>
    <submittedName>
        <fullName evidence="4">D-alanyl-D-alanine carboxypeptidase family protein</fullName>
    </submittedName>
</protein>
<feature type="domain" description="D-alanyl-D-alanine carboxypeptidase-like core" evidence="3">
    <location>
        <begin position="107"/>
        <end position="239"/>
    </location>
</feature>
<evidence type="ECO:0000256" key="1">
    <source>
        <dbReference type="SAM" id="MobiDB-lite"/>
    </source>
</evidence>
<organism evidence="4 5">
    <name type="scientific">Streptococcus zalophi</name>
    <dbReference type="NCBI Taxonomy" id="640031"/>
    <lineage>
        <taxon>Bacteria</taxon>
        <taxon>Bacillati</taxon>
        <taxon>Bacillota</taxon>
        <taxon>Bacilli</taxon>
        <taxon>Lactobacillales</taxon>
        <taxon>Streptococcaceae</taxon>
        <taxon>Streptococcus</taxon>
    </lineage>
</organism>
<dbReference type="InterPro" id="IPR003709">
    <property type="entry name" value="VanY-like_core_dom"/>
</dbReference>
<feature type="region of interest" description="Disordered" evidence="1">
    <location>
        <begin position="44"/>
        <end position="74"/>
    </location>
</feature>
<comment type="caution">
    <text evidence="4">The sequence shown here is derived from an EMBL/GenBank/DDBJ whole genome shotgun (WGS) entry which is preliminary data.</text>
</comment>
<dbReference type="Pfam" id="PF02557">
    <property type="entry name" value="VanY"/>
    <property type="match status" value="1"/>
</dbReference>
<dbReference type="GO" id="GO:0006508">
    <property type="term" value="P:proteolysis"/>
    <property type="evidence" value="ECO:0007669"/>
    <property type="project" value="InterPro"/>
</dbReference>
<dbReference type="RefSeq" id="WP_199567856.1">
    <property type="nucleotide sequence ID" value="NZ_JAENBP010000005.1"/>
</dbReference>